<dbReference type="Pfam" id="PF21761">
    <property type="entry name" value="RedAm-like_C"/>
    <property type="match status" value="1"/>
</dbReference>
<organism evidence="3 4">
    <name type="scientific">Actinomadura meridiana</name>
    <dbReference type="NCBI Taxonomy" id="559626"/>
    <lineage>
        <taxon>Bacteria</taxon>
        <taxon>Bacillati</taxon>
        <taxon>Actinomycetota</taxon>
        <taxon>Actinomycetes</taxon>
        <taxon>Streptosporangiales</taxon>
        <taxon>Thermomonosporaceae</taxon>
        <taxon>Actinomadura</taxon>
    </lineage>
</organism>
<keyword evidence="4" id="KW-1185">Reference proteome</keyword>
<dbReference type="Proteomes" id="UP001501710">
    <property type="component" value="Unassembled WGS sequence"/>
</dbReference>
<comment type="caution">
    <text evidence="3">The sequence shown here is derived from an EMBL/GenBank/DDBJ whole genome shotgun (WGS) entry which is preliminary data.</text>
</comment>
<evidence type="ECO:0000259" key="2">
    <source>
        <dbReference type="Pfam" id="PF21761"/>
    </source>
</evidence>
<evidence type="ECO:0000256" key="1">
    <source>
        <dbReference type="SAM" id="MobiDB-lite"/>
    </source>
</evidence>
<reference evidence="4" key="1">
    <citation type="journal article" date="2019" name="Int. J. Syst. Evol. Microbiol.">
        <title>The Global Catalogue of Microorganisms (GCM) 10K type strain sequencing project: providing services to taxonomists for standard genome sequencing and annotation.</title>
        <authorList>
            <consortium name="The Broad Institute Genomics Platform"/>
            <consortium name="The Broad Institute Genome Sequencing Center for Infectious Disease"/>
            <person name="Wu L."/>
            <person name="Ma J."/>
        </authorList>
    </citation>
    <scope>NUCLEOTIDE SEQUENCE [LARGE SCALE GENOMIC DNA]</scope>
    <source>
        <strain evidence="4">JCM 17440</strain>
    </source>
</reference>
<sequence length="245" mass="25907">MPTPPGPVNVTGRSDARCARARSTASDSLDDAVHALKGRTVVNLSSGSPDELRRADEWASRHGADLLTGGVMVPPQGIGKPGASVFYSGREEPLVRHRETLAELGDPRFVGTDPGLAMLYYQAQLYVFWSTLAAYMQSVALLGTAGVSAEQYRPFASAMVRSLTDDGPMGFLKILTKMIDAGVSPGADHNLRMQAVGADHIVAAAREAGIDTAGPVALRNLFWRGVDAGHGADGLSSVIEVIRRP</sequence>
<name>A0ABP8CJN7_9ACTN</name>
<proteinExistence type="predicted"/>
<feature type="region of interest" description="Disordered" evidence="1">
    <location>
        <begin position="1"/>
        <end position="24"/>
    </location>
</feature>
<evidence type="ECO:0000313" key="4">
    <source>
        <dbReference type="Proteomes" id="UP001501710"/>
    </source>
</evidence>
<evidence type="ECO:0000313" key="3">
    <source>
        <dbReference type="EMBL" id="GAA4239933.1"/>
    </source>
</evidence>
<accession>A0ABP8CJN7</accession>
<protein>
    <recommendedName>
        <fullName evidence="2">NADPH-dependent reductive aminase-like C-terminal domain-containing protein</fullName>
    </recommendedName>
</protein>
<dbReference type="Gene3D" id="3.40.50.720">
    <property type="entry name" value="NAD(P)-binding Rossmann-like Domain"/>
    <property type="match status" value="1"/>
</dbReference>
<dbReference type="InterPro" id="IPR048666">
    <property type="entry name" value="RedAm-like_C"/>
</dbReference>
<feature type="domain" description="NADPH-dependent reductive aminase-like C-terminal" evidence="2">
    <location>
        <begin position="113"/>
        <end position="244"/>
    </location>
</feature>
<dbReference type="Gene3D" id="1.10.1040.10">
    <property type="entry name" value="N-(1-d-carboxylethyl)-l-norvaline Dehydrogenase, domain 2"/>
    <property type="match status" value="1"/>
</dbReference>
<dbReference type="RefSeq" id="WP_344904278.1">
    <property type="nucleotide sequence ID" value="NZ_BAABAS010000021.1"/>
</dbReference>
<dbReference type="EMBL" id="BAABAS010000021">
    <property type="protein sequence ID" value="GAA4239933.1"/>
    <property type="molecule type" value="Genomic_DNA"/>
</dbReference>
<dbReference type="InterPro" id="IPR013328">
    <property type="entry name" value="6PGD_dom2"/>
</dbReference>
<gene>
    <name evidence="3" type="ORF">GCM10022254_62730</name>
</gene>